<gene>
    <name evidence="2" type="ORF">AKJ48_02950</name>
</gene>
<sequence length="103" mass="11021">MKRAAGATSSFTNGIFQADEMQIRSFGERLWIMGVRRSDGGISLNALKGDSGLEFKSSLKLAAEELGPTIVLDTDGHTSYPFGGKAVGGNSPTGESEERRIRQ</sequence>
<organism evidence="2 3">
    <name type="scientific">candidate division MSBL1 archaeon SCGC-AAA261O19</name>
    <dbReference type="NCBI Taxonomy" id="1698277"/>
    <lineage>
        <taxon>Archaea</taxon>
        <taxon>Methanobacteriati</taxon>
        <taxon>Methanobacteriota</taxon>
        <taxon>candidate division MSBL1</taxon>
    </lineage>
</organism>
<dbReference type="EMBL" id="LHYB01000039">
    <property type="protein sequence ID" value="KXB04326.1"/>
    <property type="molecule type" value="Genomic_DNA"/>
</dbReference>
<name>A0A133VCZ6_9EURY</name>
<evidence type="ECO:0000256" key="1">
    <source>
        <dbReference type="SAM" id="MobiDB-lite"/>
    </source>
</evidence>
<proteinExistence type="predicted"/>
<comment type="caution">
    <text evidence="2">The sequence shown here is derived from an EMBL/GenBank/DDBJ whole genome shotgun (WGS) entry which is preliminary data.</text>
</comment>
<dbReference type="Proteomes" id="UP000070076">
    <property type="component" value="Unassembled WGS sequence"/>
</dbReference>
<evidence type="ECO:0000313" key="2">
    <source>
        <dbReference type="EMBL" id="KXB04326.1"/>
    </source>
</evidence>
<feature type="region of interest" description="Disordered" evidence="1">
    <location>
        <begin position="81"/>
        <end position="103"/>
    </location>
</feature>
<reference evidence="2 3" key="1">
    <citation type="journal article" date="2016" name="Sci. Rep.">
        <title>Metabolic traits of an uncultured archaeal lineage -MSBL1- from brine pools of the Red Sea.</title>
        <authorList>
            <person name="Mwirichia R."/>
            <person name="Alam I."/>
            <person name="Rashid M."/>
            <person name="Vinu M."/>
            <person name="Ba-Alawi W."/>
            <person name="Anthony Kamau A."/>
            <person name="Kamanda Ngugi D."/>
            <person name="Goker M."/>
            <person name="Klenk H.P."/>
            <person name="Bajic V."/>
            <person name="Stingl U."/>
        </authorList>
    </citation>
    <scope>NUCLEOTIDE SEQUENCE [LARGE SCALE GENOMIC DNA]</scope>
    <source>
        <strain evidence="2">SCGC-AAA261O19</strain>
    </source>
</reference>
<evidence type="ECO:0008006" key="4">
    <source>
        <dbReference type="Google" id="ProtNLM"/>
    </source>
</evidence>
<keyword evidence="3" id="KW-1185">Reference proteome</keyword>
<protein>
    <recommendedName>
        <fullName evidence="4">DDE domain-containing protein</fullName>
    </recommendedName>
</protein>
<dbReference type="AlphaFoldDB" id="A0A133VCZ6"/>
<accession>A0A133VCZ6</accession>
<evidence type="ECO:0000313" key="3">
    <source>
        <dbReference type="Proteomes" id="UP000070076"/>
    </source>
</evidence>